<name>A0A5D0NVA4_9ACTN</name>
<dbReference type="STRING" id="1220554.GCA_001552135_08147"/>
<keyword evidence="5" id="KW-1185">Reference proteome</keyword>
<keyword evidence="2 4" id="KW-0378">Hydrolase</keyword>
<dbReference type="GO" id="GO:0044281">
    <property type="term" value="P:small molecule metabolic process"/>
    <property type="evidence" value="ECO:0007669"/>
    <property type="project" value="UniProtKB-ARBA"/>
</dbReference>
<dbReference type="Proteomes" id="UP000323380">
    <property type="component" value="Unassembled WGS sequence"/>
</dbReference>
<evidence type="ECO:0000256" key="1">
    <source>
        <dbReference type="ARBA" id="ARBA00001946"/>
    </source>
</evidence>
<dbReference type="SFLD" id="SFLDG01129">
    <property type="entry name" value="C1.5:_HAD__Beta-PGM__Phosphata"/>
    <property type="match status" value="1"/>
</dbReference>
<dbReference type="InterPro" id="IPR006439">
    <property type="entry name" value="HAD-SF_hydro_IA"/>
</dbReference>
<accession>A0A5D0NVA4</accession>
<dbReference type="InterPro" id="IPR036412">
    <property type="entry name" value="HAD-like_sf"/>
</dbReference>
<proteinExistence type="predicted"/>
<dbReference type="NCBIfam" id="TIGR01549">
    <property type="entry name" value="HAD-SF-IA-v1"/>
    <property type="match status" value="1"/>
</dbReference>
<evidence type="ECO:0000313" key="4">
    <source>
        <dbReference type="EMBL" id="TYB48129.1"/>
    </source>
</evidence>
<dbReference type="RefSeq" id="WP_067905348.1">
    <property type="nucleotide sequence ID" value="NZ_VSFG01000001.1"/>
</dbReference>
<dbReference type="InterPro" id="IPR051400">
    <property type="entry name" value="HAD-like_hydrolase"/>
</dbReference>
<evidence type="ECO:0000256" key="2">
    <source>
        <dbReference type="ARBA" id="ARBA00022801"/>
    </source>
</evidence>
<dbReference type="InterPro" id="IPR023214">
    <property type="entry name" value="HAD_sf"/>
</dbReference>
<reference evidence="4 5" key="1">
    <citation type="submission" date="2019-08" db="EMBL/GenBank/DDBJ databases">
        <title>Actinomadura sp. nov. CYP1-5 isolated from mountain soil.</title>
        <authorList>
            <person name="Songsumanus A."/>
            <person name="Kuncharoen N."/>
            <person name="Kudo T."/>
            <person name="Yuki M."/>
            <person name="Igarashi Y."/>
            <person name="Tanasupawat S."/>
        </authorList>
    </citation>
    <scope>NUCLEOTIDE SEQUENCE [LARGE SCALE GENOMIC DNA]</scope>
    <source>
        <strain evidence="4 5">JCM 14158</strain>
    </source>
</reference>
<dbReference type="SFLD" id="SFLDS00003">
    <property type="entry name" value="Haloacid_Dehalogenase"/>
    <property type="match status" value="1"/>
</dbReference>
<dbReference type="SFLD" id="SFLDG01135">
    <property type="entry name" value="C1.5.6:_HAD__Beta-PGM__Phospha"/>
    <property type="match status" value="1"/>
</dbReference>
<dbReference type="Gene3D" id="1.20.120.1600">
    <property type="match status" value="1"/>
</dbReference>
<dbReference type="AlphaFoldDB" id="A0A5D0NVA4"/>
<protein>
    <submittedName>
        <fullName evidence="4">HAD family hydrolase</fullName>
    </submittedName>
</protein>
<evidence type="ECO:0000256" key="3">
    <source>
        <dbReference type="ARBA" id="ARBA00022842"/>
    </source>
</evidence>
<dbReference type="PANTHER" id="PTHR46470:SF4">
    <property type="entry name" value="5-AMINO-6-(5-PHOSPHO-D-RIBITYLAMINO)URACIL PHOSPHATASE YIGB"/>
    <property type="match status" value="1"/>
</dbReference>
<dbReference type="GO" id="GO:0016787">
    <property type="term" value="F:hydrolase activity"/>
    <property type="evidence" value="ECO:0007669"/>
    <property type="project" value="UniProtKB-KW"/>
</dbReference>
<dbReference type="EMBL" id="VSFG01000001">
    <property type="protein sequence ID" value="TYB48129.1"/>
    <property type="molecule type" value="Genomic_DNA"/>
</dbReference>
<dbReference type="Pfam" id="PF00702">
    <property type="entry name" value="Hydrolase"/>
    <property type="match status" value="1"/>
</dbReference>
<keyword evidence="3" id="KW-0460">Magnesium</keyword>
<dbReference type="Gene3D" id="3.40.50.1000">
    <property type="entry name" value="HAD superfamily/HAD-like"/>
    <property type="match status" value="1"/>
</dbReference>
<dbReference type="SUPFAM" id="SSF56784">
    <property type="entry name" value="HAD-like"/>
    <property type="match status" value="1"/>
</dbReference>
<gene>
    <name evidence="4" type="ORF">FXF69_02580</name>
</gene>
<dbReference type="PRINTS" id="PR00413">
    <property type="entry name" value="HADHALOGNASE"/>
</dbReference>
<evidence type="ECO:0000313" key="5">
    <source>
        <dbReference type="Proteomes" id="UP000323380"/>
    </source>
</evidence>
<comment type="caution">
    <text evidence="4">The sequence shown here is derived from an EMBL/GenBank/DDBJ whole genome shotgun (WGS) entry which is preliminary data.</text>
</comment>
<dbReference type="PANTHER" id="PTHR46470">
    <property type="entry name" value="N-ACYLNEURAMINATE-9-PHOSPHATASE"/>
    <property type="match status" value="1"/>
</dbReference>
<comment type="cofactor">
    <cofactor evidence="1">
        <name>Mg(2+)</name>
        <dbReference type="ChEBI" id="CHEBI:18420"/>
    </cofactor>
</comment>
<sequence>MTPTIKAVLFDLDGTLVDHDTAAAIALTQALRPLSPALDQAHARRRWKELEEEAVQHYLAGRLTFTEQRRLRITSLASELGLGTWDARRADAWFAGYLHHYESAWRVYPDVRPMLAVLAERHPRLRLGVLTNGDADQQREKLRRVGLAERLPEMITSSETGDTKPSPKIFHDGCARLGLAPPQVAYVGDRLHTDAIAAAKAGLRGIWLNRKDDPTPTGPPVIRSLEELPALLAQGA</sequence>
<organism evidence="4 5">
    <name type="scientific">Actinomadura chibensis</name>
    <dbReference type="NCBI Taxonomy" id="392828"/>
    <lineage>
        <taxon>Bacteria</taxon>
        <taxon>Bacillati</taxon>
        <taxon>Actinomycetota</taxon>
        <taxon>Actinomycetes</taxon>
        <taxon>Streptosporangiales</taxon>
        <taxon>Thermomonosporaceae</taxon>
        <taxon>Actinomadura</taxon>
    </lineage>
</organism>